<feature type="transmembrane region" description="Helical" evidence="6">
    <location>
        <begin position="6"/>
        <end position="30"/>
    </location>
</feature>
<feature type="transmembrane region" description="Helical" evidence="6">
    <location>
        <begin position="37"/>
        <end position="56"/>
    </location>
</feature>
<evidence type="ECO:0000256" key="2">
    <source>
        <dbReference type="ARBA" id="ARBA00022692"/>
    </source>
</evidence>
<evidence type="ECO:0000256" key="4">
    <source>
        <dbReference type="ARBA" id="ARBA00023136"/>
    </source>
</evidence>
<evidence type="ECO:0000256" key="3">
    <source>
        <dbReference type="ARBA" id="ARBA00022989"/>
    </source>
</evidence>
<organism evidence="7 8">
    <name type="scientific">Exidia glandulosa HHB12029</name>
    <dbReference type="NCBI Taxonomy" id="1314781"/>
    <lineage>
        <taxon>Eukaryota</taxon>
        <taxon>Fungi</taxon>
        <taxon>Dikarya</taxon>
        <taxon>Basidiomycota</taxon>
        <taxon>Agaricomycotina</taxon>
        <taxon>Agaricomycetes</taxon>
        <taxon>Auriculariales</taxon>
        <taxon>Exidiaceae</taxon>
        <taxon>Exidia</taxon>
    </lineage>
</organism>
<name>A0A165EZ83_EXIGL</name>
<comment type="subcellular location">
    <subcellularLocation>
        <location evidence="1">Membrane</location>
    </subcellularLocation>
</comment>
<dbReference type="EMBL" id="KV426109">
    <property type="protein sequence ID" value="KZV88030.1"/>
    <property type="molecule type" value="Genomic_DNA"/>
</dbReference>
<dbReference type="Pfam" id="PF06726">
    <property type="entry name" value="BC10"/>
    <property type="match status" value="1"/>
</dbReference>
<evidence type="ECO:0000313" key="8">
    <source>
        <dbReference type="Proteomes" id="UP000077266"/>
    </source>
</evidence>
<keyword evidence="3 6" id="KW-1133">Transmembrane helix</keyword>
<keyword evidence="8" id="KW-1185">Reference proteome</keyword>
<keyword evidence="2 6" id="KW-0812">Transmembrane</keyword>
<keyword evidence="5" id="KW-0175">Coiled coil</keyword>
<reference evidence="7 8" key="1">
    <citation type="journal article" date="2016" name="Mol. Biol. Evol.">
        <title>Comparative Genomics of Early-Diverging Mushroom-Forming Fungi Provides Insights into the Origins of Lignocellulose Decay Capabilities.</title>
        <authorList>
            <person name="Nagy L.G."/>
            <person name="Riley R."/>
            <person name="Tritt A."/>
            <person name="Adam C."/>
            <person name="Daum C."/>
            <person name="Floudas D."/>
            <person name="Sun H."/>
            <person name="Yadav J.S."/>
            <person name="Pangilinan J."/>
            <person name="Larsson K.H."/>
            <person name="Matsuura K."/>
            <person name="Barry K."/>
            <person name="Labutti K."/>
            <person name="Kuo R."/>
            <person name="Ohm R.A."/>
            <person name="Bhattacharya S.S."/>
            <person name="Shirouzu T."/>
            <person name="Yoshinaga Y."/>
            <person name="Martin F.M."/>
            <person name="Grigoriev I.V."/>
            <person name="Hibbett D.S."/>
        </authorList>
    </citation>
    <scope>NUCLEOTIDE SEQUENCE [LARGE SCALE GENOMIC DNA]</scope>
    <source>
        <strain evidence="7 8">HHB12029</strain>
    </source>
</reference>
<proteinExistence type="predicted"/>
<dbReference type="Proteomes" id="UP000077266">
    <property type="component" value="Unassembled WGS sequence"/>
</dbReference>
<dbReference type="OrthoDB" id="5563033at2759"/>
<sequence length="257" mass="28777">MWCTRWFLPLLLLPAPTAPAYFLLLFIISLTIHARPCVYCIMLLSALFGSSCYWQPLATDYLLARHPSLAPPPEANITLPAYTPMPDRCWCDLYDSVFQPFNTTRWEQRALVRVVRPALEEYKKARKVKEEAEAAAAKEELQQAQKEQEKQKQMECQPEPRHWLLRGDGPLTRFIVDRLVGEPRCKTTPSSIAPDVTVTVTHTHLVTVNAPSPSAAPAPAAAVQPLPWLRRKYDLTPYGVGLILDFGIGPDEGGSTG</sequence>
<dbReference type="PANTHER" id="PTHR13259:SF1">
    <property type="entry name" value="BLADDER CANCER-ASSOCIATED PROTEIN"/>
    <property type="match status" value="1"/>
</dbReference>
<evidence type="ECO:0000313" key="7">
    <source>
        <dbReference type="EMBL" id="KZV88030.1"/>
    </source>
</evidence>
<dbReference type="SMART" id="SM01396">
    <property type="entry name" value="BC10"/>
    <property type="match status" value="1"/>
</dbReference>
<evidence type="ECO:0000256" key="1">
    <source>
        <dbReference type="ARBA" id="ARBA00004370"/>
    </source>
</evidence>
<accession>A0A165EZ83</accession>
<evidence type="ECO:0000256" key="6">
    <source>
        <dbReference type="SAM" id="Phobius"/>
    </source>
</evidence>
<evidence type="ECO:0000256" key="5">
    <source>
        <dbReference type="SAM" id="Coils"/>
    </source>
</evidence>
<dbReference type="InterPro" id="IPR009598">
    <property type="entry name" value="BCALP"/>
</dbReference>
<dbReference type="AlphaFoldDB" id="A0A165EZ83"/>
<dbReference type="InParanoid" id="A0A165EZ83"/>
<gene>
    <name evidence="7" type="ORF">EXIGLDRAFT_751913</name>
</gene>
<keyword evidence="4 6" id="KW-0472">Membrane</keyword>
<feature type="coiled-coil region" evidence="5">
    <location>
        <begin position="122"/>
        <end position="157"/>
    </location>
</feature>
<dbReference type="GO" id="GO:0016020">
    <property type="term" value="C:membrane"/>
    <property type="evidence" value="ECO:0007669"/>
    <property type="project" value="UniProtKB-SubCell"/>
</dbReference>
<dbReference type="PANTHER" id="PTHR13259">
    <property type="entry name" value="BLADDER CANCER 10 KD PROTEIN HOMOLOG"/>
    <property type="match status" value="1"/>
</dbReference>
<protein>
    <submittedName>
        <fullName evidence="7">Uncharacterized protein</fullName>
    </submittedName>
</protein>